<evidence type="ECO:0008006" key="4">
    <source>
        <dbReference type="Google" id="ProtNLM"/>
    </source>
</evidence>
<accession>A0AAW8ZYM1</accession>
<name>A0AAW8ZYM1_9XANT</name>
<reference evidence="2 3" key="1">
    <citation type="submission" date="2023-10" db="EMBL/GenBank/DDBJ databases">
        <title>A new tool for lettuce pathogen research.</title>
        <authorList>
            <person name="Horton K.N."/>
            <person name="Cseke L.J."/>
            <person name="Badiwe M."/>
            <person name="Tesfaye D."/>
            <person name="Klein A."/>
            <person name="Su J."/>
            <person name="Potnis N."/>
            <person name="Gassmann W."/>
        </authorList>
    </citation>
    <scope>NUCLEOTIDE SEQUENCE [LARGE SCALE GENOMIC DNA]</scope>
    <source>
        <strain evidence="2 3">JSKH1901</strain>
    </source>
</reference>
<evidence type="ECO:0000313" key="3">
    <source>
        <dbReference type="Proteomes" id="UP001187425"/>
    </source>
</evidence>
<dbReference type="GeneID" id="55514120"/>
<evidence type="ECO:0000313" key="2">
    <source>
        <dbReference type="EMBL" id="MDV7250792.1"/>
    </source>
</evidence>
<organism evidence="2 3">
    <name type="scientific">Xanthomonas hortorum pv. vitians</name>
    <dbReference type="NCBI Taxonomy" id="83224"/>
    <lineage>
        <taxon>Bacteria</taxon>
        <taxon>Pseudomonadati</taxon>
        <taxon>Pseudomonadota</taxon>
        <taxon>Gammaproteobacteria</taxon>
        <taxon>Lysobacterales</taxon>
        <taxon>Lysobacteraceae</taxon>
        <taxon>Xanthomonas</taxon>
    </lineage>
</organism>
<keyword evidence="1" id="KW-0732">Signal</keyword>
<dbReference type="EMBL" id="JAWMQI010000112">
    <property type="protein sequence ID" value="MDV7250792.1"/>
    <property type="molecule type" value="Genomic_DNA"/>
</dbReference>
<evidence type="ECO:0000256" key="1">
    <source>
        <dbReference type="SAM" id="SignalP"/>
    </source>
</evidence>
<feature type="signal peptide" evidence="1">
    <location>
        <begin position="1"/>
        <end position="25"/>
    </location>
</feature>
<dbReference type="AlphaFoldDB" id="A0AAW8ZYM1"/>
<dbReference type="Proteomes" id="UP001187425">
    <property type="component" value="Unassembled WGS sequence"/>
</dbReference>
<comment type="caution">
    <text evidence="2">The sequence shown here is derived from an EMBL/GenBank/DDBJ whole genome shotgun (WGS) entry which is preliminary data.</text>
</comment>
<gene>
    <name evidence="2" type="ORF">R4K57_20850</name>
</gene>
<dbReference type="RefSeq" id="WP_006449979.1">
    <property type="nucleotide sequence ID" value="NZ_CP060399.1"/>
</dbReference>
<sequence>MEHVMKFLAAMSIVVFCTNSLLASAATPAEQGDLRVTRTYPTNSPAVAQVYRWLLEQPSRLKLPASAAELGQVRTSYFTHAPGADRRTDLTSTEVAFPVRGHSGDEVGIDACGAGIRYQWKYRWVSSSANAGWRLLDYQFKQVQDCDAAMADPGFVKPAAPRS</sequence>
<proteinExistence type="predicted"/>
<feature type="chain" id="PRO_5043465754" description="Lipoprotein" evidence="1">
    <location>
        <begin position="26"/>
        <end position="163"/>
    </location>
</feature>
<protein>
    <recommendedName>
        <fullName evidence="4">Lipoprotein</fullName>
    </recommendedName>
</protein>